<name>A0AAD0MME2_BACPU</name>
<sequence length="137" mass="16163">MHYHHLLFKRIWQGVKKMAHNPGRRRHKIHIQHSVPGRNPETMKPIQEWVTHRMAWAEILQPKGNWIIQAAAQGQQNTVFFRIRHKETTDKTGTMRVLFAGKTYRIKSIMPDLQYKELMVIECVGWDHEDRSTSGGN</sequence>
<reference evidence="1 2" key="1">
    <citation type="submission" date="2018-02" db="EMBL/GenBank/DDBJ databases">
        <title>The complete genome of two Bacillus pumilus strains from Cuatro Cienegas, Coahuila, Mexico.</title>
        <authorList>
            <person name="Zarza E."/>
            <person name="Alcaraz L.D."/>
            <person name="Aguilar-Salinas B."/>
            <person name="Islas A."/>
            <person name="Olmedo-Alvarez G."/>
        </authorList>
    </citation>
    <scope>NUCLEOTIDE SEQUENCE [LARGE SCALE GENOMIC DNA]</scope>
    <source>
        <strain evidence="1 2">145</strain>
    </source>
</reference>
<dbReference type="Gene3D" id="2.40.10.270">
    <property type="entry name" value="Bacteriophage SPP1 head-tail adaptor protein"/>
    <property type="match status" value="1"/>
</dbReference>
<evidence type="ECO:0008006" key="3">
    <source>
        <dbReference type="Google" id="ProtNLM"/>
    </source>
</evidence>
<dbReference type="NCBIfam" id="TIGR01563">
    <property type="entry name" value="gp16_SPP1"/>
    <property type="match status" value="1"/>
</dbReference>
<dbReference type="AlphaFoldDB" id="A0AAD0MME2"/>
<evidence type="ECO:0000313" key="2">
    <source>
        <dbReference type="Proteomes" id="UP000264960"/>
    </source>
</evidence>
<proteinExistence type="predicted"/>
<dbReference type="Proteomes" id="UP000264960">
    <property type="component" value="Chromosome"/>
</dbReference>
<dbReference type="EMBL" id="CP027116">
    <property type="protein sequence ID" value="AVM25544.1"/>
    <property type="molecule type" value="Genomic_DNA"/>
</dbReference>
<organism evidence="1 2">
    <name type="scientific">Bacillus pumilus</name>
    <name type="common">Bacillus mesentericus</name>
    <dbReference type="NCBI Taxonomy" id="1408"/>
    <lineage>
        <taxon>Bacteria</taxon>
        <taxon>Bacillati</taxon>
        <taxon>Bacillota</taxon>
        <taxon>Bacilli</taxon>
        <taxon>Bacillales</taxon>
        <taxon>Bacillaceae</taxon>
        <taxon>Bacillus</taxon>
    </lineage>
</organism>
<protein>
    <recommendedName>
        <fullName evidence="3">Head-tail adaptor protein</fullName>
    </recommendedName>
</protein>
<dbReference type="Pfam" id="PF05521">
    <property type="entry name" value="Phage_HCP"/>
    <property type="match status" value="1"/>
</dbReference>
<dbReference type="InterPro" id="IPR038666">
    <property type="entry name" value="SSP1_head-tail_sf"/>
</dbReference>
<dbReference type="InterPro" id="IPR008767">
    <property type="entry name" value="Phage_SPP1_head-tail_adaptor"/>
</dbReference>
<evidence type="ECO:0000313" key="1">
    <source>
        <dbReference type="EMBL" id="AVM25544.1"/>
    </source>
</evidence>
<gene>
    <name evidence="1" type="ORF">C5695_17530</name>
</gene>
<accession>A0AAD0MME2</accession>